<accession>A0A7G9S1X2</accession>
<evidence type="ECO:0000256" key="5">
    <source>
        <dbReference type="ARBA" id="ARBA00022801"/>
    </source>
</evidence>
<evidence type="ECO:0000256" key="4">
    <source>
        <dbReference type="ARBA" id="ARBA00013208"/>
    </source>
</evidence>
<feature type="active site" evidence="6">
    <location>
        <position position="85"/>
    </location>
</feature>
<keyword evidence="10" id="KW-1185">Reference proteome</keyword>
<dbReference type="PANTHER" id="PTHR43390:SF1">
    <property type="entry name" value="CHLOROPLAST PROCESSING PEPTIDASE"/>
    <property type="match status" value="1"/>
</dbReference>
<feature type="active site" evidence="6">
    <location>
        <position position="43"/>
    </location>
</feature>
<organism evidence="9 10">
    <name type="scientific">Erysipelothrix inopinata</name>
    <dbReference type="NCBI Taxonomy" id="225084"/>
    <lineage>
        <taxon>Bacteria</taxon>
        <taxon>Bacillati</taxon>
        <taxon>Bacillota</taxon>
        <taxon>Erysipelotrichia</taxon>
        <taxon>Erysipelotrichales</taxon>
        <taxon>Erysipelotrichaceae</taxon>
        <taxon>Erysipelothrix</taxon>
    </lineage>
</organism>
<dbReference type="GO" id="GO:0006465">
    <property type="term" value="P:signal peptide processing"/>
    <property type="evidence" value="ECO:0007669"/>
    <property type="project" value="InterPro"/>
</dbReference>
<comment type="subcellular location">
    <subcellularLocation>
        <location evidence="2">Cell membrane</location>
        <topology evidence="2">Single-pass type II membrane protein</topology>
    </subcellularLocation>
    <subcellularLocation>
        <location evidence="7">Membrane</location>
        <topology evidence="7">Single-pass type II membrane protein</topology>
    </subcellularLocation>
</comment>
<keyword evidence="5 7" id="KW-0378">Hydrolase</keyword>
<dbReference type="InterPro" id="IPR036286">
    <property type="entry name" value="LexA/Signal_pep-like_sf"/>
</dbReference>
<dbReference type="Proteomes" id="UP000515928">
    <property type="component" value="Chromosome"/>
</dbReference>
<dbReference type="Gene3D" id="2.10.109.10">
    <property type="entry name" value="Umud Fragment, subunit A"/>
    <property type="match status" value="1"/>
</dbReference>
<dbReference type="PANTHER" id="PTHR43390">
    <property type="entry name" value="SIGNAL PEPTIDASE I"/>
    <property type="match status" value="1"/>
</dbReference>
<feature type="transmembrane region" description="Helical" evidence="7">
    <location>
        <begin position="16"/>
        <end position="34"/>
    </location>
</feature>
<dbReference type="InterPro" id="IPR000223">
    <property type="entry name" value="Pept_S26A_signal_pept_1"/>
</dbReference>
<comment type="similarity">
    <text evidence="3 7">Belongs to the peptidase S26 family.</text>
</comment>
<sequence length="188" mass="21827">MEKKDDRFLKTIKETIKTVAISLLIVIVITQFIARPVRVEGDSMYPNLQNHEVGFSNIFGASHKTYKRFDIVVVYLESQDKYIVKRIIGLPGETIEYRDEQLYIDNKPVAEPFLDTPYFQKMVENDQAFTPDFGPYKIPEEEFFLVGDNRPRSSDSRNNGIGSFHYKNIVSKDVFVLFPLNKIRKVGH</sequence>
<gene>
    <name evidence="9" type="primary">lepB</name>
    <name evidence="9" type="ORF">H9L01_09565</name>
</gene>
<dbReference type="InterPro" id="IPR019533">
    <property type="entry name" value="Peptidase_S26"/>
</dbReference>
<evidence type="ECO:0000259" key="8">
    <source>
        <dbReference type="Pfam" id="PF10502"/>
    </source>
</evidence>
<dbReference type="Pfam" id="PF10502">
    <property type="entry name" value="Peptidase_S26"/>
    <property type="match status" value="1"/>
</dbReference>
<dbReference type="EMBL" id="CP060715">
    <property type="protein sequence ID" value="QNN61847.1"/>
    <property type="molecule type" value="Genomic_DNA"/>
</dbReference>
<evidence type="ECO:0000256" key="2">
    <source>
        <dbReference type="ARBA" id="ARBA00004401"/>
    </source>
</evidence>
<name>A0A7G9S1X2_9FIRM</name>
<reference evidence="9 10" key="1">
    <citation type="submission" date="2020-08" db="EMBL/GenBank/DDBJ databases">
        <title>Genome sequence of Erysipelothrix inopinata DSM 15511T.</title>
        <authorList>
            <person name="Hyun D.-W."/>
            <person name="Bae J.-W."/>
        </authorList>
    </citation>
    <scope>NUCLEOTIDE SEQUENCE [LARGE SCALE GENOMIC DNA]</scope>
    <source>
        <strain evidence="9 10">DSM 15511</strain>
    </source>
</reference>
<proteinExistence type="inferred from homology"/>
<dbReference type="GO" id="GO:0004252">
    <property type="term" value="F:serine-type endopeptidase activity"/>
    <property type="evidence" value="ECO:0007669"/>
    <property type="project" value="InterPro"/>
</dbReference>
<dbReference type="SUPFAM" id="SSF51306">
    <property type="entry name" value="LexA/Signal peptidase"/>
    <property type="match status" value="1"/>
</dbReference>
<dbReference type="NCBIfam" id="TIGR02227">
    <property type="entry name" value="sigpep_I_bact"/>
    <property type="match status" value="1"/>
</dbReference>
<feature type="domain" description="Peptidase S26" evidence="8">
    <location>
        <begin position="13"/>
        <end position="177"/>
    </location>
</feature>
<evidence type="ECO:0000256" key="7">
    <source>
        <dbReference type="RuleBase" id="RU362042"/>
    </source>
</evidence>
<keyword evidence="7" id="KW-1133">Transmembrane helix</keyword>
<dbReference type="PRINTS" id="PR00727">
    <property type="entry name" value="LEADERPTASE"/>
</dbReference>
<protein>
    <recommendedName>
        <fullName evidence="4 7">Signal peptidase I</fullName>
        <ecNumber evidence="4 7">3.4.21.89</ecNumber>
    </recommendedName>
</protein>
<keyword evidence="7" id="KW-0645">Protease</keyword>
<dbReference type="GO" id="GO:0005886">
    <property type="term" value="C:plasma membrane"/>
    <property type="evidence" value="ECO:0007669"/>
    <property type="project" value="UniProtKB-SubCell"/>
</dbReference>
<dbReference type="PROSITE" id="PS00760">
    <property type="entry name" value="SPASE_I_2"/>
    <property type="match status" value="1"/>
</dbReference>
<evidence type="ECO:0000313" key="10">
    <source>
        <dbReference type="Proteomes" id="UP000515928"/>
    </source>
</evidence>
<dbReference type="AlphaFoldDB" id="A0A7G9S1X2"/>
<evidence type="ECO:0000313" key="9">
    <source>
        <dbReference type="EMBL" id="QNN61847.1"/>
    </source>
</evidence>
<keyword evidence="7" id="KW-0472">Membrane</keyword>
<dbReference type="InterPro" id="IPR019757">
    <property type="entry name" value="Pept_S26A_signal_pept_1_Lys-AS"/>
</dbReference>
<keyword evidence="7" id="KW-0812">Transmembrane</keyword>
<dbReference type="CDD" id="cd06530">
    <property type="entry name" value="S26_SPase_I"/>
    <property type="match status" value="1"/>
</dbReference>
<evidence type="ECO:0000256" key="1">
    <source>
        <dbReference type="ARBA" id="ARBA00000677"/>
    </source>
</evidence>
<evidence type="ECO:0000256" key="6">
    <source>
        <dbReference type="PIRSR" id="PIRSR600223-1"/>
    </source>
</evidence>
<comment type="catalytic activity">
    <reaction evidence="1 7">
        <text>Cleavage of hydrophobic, N-terminal signal or leader sequences from secreted and periplasmic proteins.</text>
        <dbReference type="EC" id="3.4.21.89"/>
    </reaction>
</comment>
<evidence type="ECO:0000256" key="3">
    <source>
        <dbReference type="ARBA" id="ARBA00009370"/>
    </source>
</evidence>
<dbReference type="GO" id="GO:0009003">
    <property type="term" value="F:signal peptidase activity"/>
    <property type="evidence" value="ECO:0007669"/>
    <property type="project" value="UniProtKB-EC"/>
</dbReference>
<dbReference type="EC" id="3.4.21.89" evidence="4 7"/>
<dbReference type="KEGG" id="eio:H9L01_09565"/>